<dbReference type="CDD" id="cd00085">
    <property type="entry name" value="HNHc"/>
    <property type="match status" value="1"/>
</dbReference>
<comment type="caution">
    <text evidence="2">The sequence shown here is derived from an EMBL/GenBank/DDBJ whole genome shotgun (WGS) entry which is preliminary data.</text>
</comment>
<accession>A0A1G2RMH8</accession>
<proteinExistence type="predicted"/>
<organism evidence="2 3">
    <name type="scientific">Candidatus Wildermuthbacteria bacterium RIFCSPLOWO2_01_FULL_48_16</name>
    <dbReference type="NCBI Taxonomy" id="1802461"/>
    <lineage>
        <taxon>Bacteria</taxon>
        <taxon>Candidatus Wildermuthiibacteriota</taxon>
    </lineage>
</organism>
<dbReference type="GO" id="GO:0004519">
    <property type="term" value="F:endonuclease activity"/>
    <property type="evidence" value="ECO:0007669"/>
    <property type="project" value="InterPro"/>
</dbReference>
<dbReference type="GO" id="GO:0008270">
    <property type="term" value="F:zinc ion binding"/>
    <property type="evidence" value="ECO:0007669"/>
    <property type="project" value="InterPro"/>
</dbReference>
<dbReference type="Proteomes" id="UP000176917">
    <property type="component" value="Unassembled WGS sequence"/>
</dbReference>
<feature type="domain" description="HNH" evidence="1">
    <location>
        <begin position="223"/>
        <end position="262"/>
    </location>
</feature>
<sequence>MSQWEKPVYKRLAESELGAGHTSGIVPTVDTQPYFGVPKKAESYPIKKIFIEFWVGRSSKIITTNVNYFKTDTHNHIHLTGNLFPAYKDGGASVGDILVFWRSVEDENSFKAELIKPDSARWTAITGIGFPATGGFIELLPPGDNLTPTDIEESGEYEILSGVEDTLTAGDFPTIDRQGRRKQGSRMMTMRSKAKGDFVLKQQNYKCQIDASHKSFFTPVNVPYMEKHHLIPMKYYEEYEKDLDDINNIVSLCPTCHRQIHHGRKKEVGKILEILYEKQNELLGNAGFMIDLKNLKEKYGTS</sequence>
<evidence type="ECO:0000313" key="3">
    <source>
        <dbReference type="Proteomes" id="UP000176917"/>
    </source>
</evidence>
<dbReference type="Pfam" id="PF01844">
    <property type="entry name" value="HNH"/>
    <property type="match status" value="1"/>
</dbReference>
<dbReference type="EMBL" id="MHUG01000011">
    <property type="protein sequence ID" value="OHA73492.1"/>
    <property type="molecule type" value="Genomic_DNA"/>
</dbReference>
<dbReference type="AlphaFoldDB" id="A0A1G2RMH8"/>
<reference evidence="2 3" key="1">
    <citation type="journal article" date="2016" name="Nat. Commun.">
        <title>Thousands of microbial genomes shed light on interconnected biogeochemical processes in an aquifer system.</title>
        <authorList>
            <person name="Anantharaman K."/>
            <person name="Brown C.T."/>
            <person name="Hug L.A."/>
            <person name="Sharon I."/>
            <person name="Castelle C.J."/>
            <person name="Probst A.J."/>
            <person name="Thomas B.C."/>
            <person name="Singh A."/>
            <person name="Wilkins M.J."/>
            <person name="Karaoz U."/>
            <person name="Brodie E.L."/>
            <person name="Williams K.H."/>
            <person name="Hubbard S.S."/>
            <person name="Banfield J.F."/>
        </authorList>
    </citation>
    <scope>NUCLEOTIDE SEQUENCE [LARGE SCALE GENOMIC DNA]</scope>
</reference>
<protein>
    <recommendedName>
        <fullName evidence="1">HNH domain-containing protein</fullName>
    </recommendedName>
</protein>
<dbReference type="InterPro" id="IPR003615">
    <property type="entry name" value="HNH_nuc"/>
</dbReference>
<dbReference type="GO" id="GO:0003676">
    <property type="term" value="F:nucleic acid binding"/>
    <property type="evidence" value="ECO:0007669"/>
    <property type="project" value="InterPro"/>
</dbReference>
<dbReference type="Gene3D" id="1.10.30.50">
    <property type="match status" value="1"/>
</dbReference>
<evidence type="ECO:0000259" key="1">
    <source>
        <dbReference type="Pfam" id="PF01844"/>
    </source>
</evidence>
<dbReference type="InterPro" id="IPR002711">
    <property type="entry name" value="HNH"/>
</dbReference>
<evidence type="ECO:0000313" key="2">
    <source>
        <dbReference type="EMBL" id="OHA73492.1"/>
    </source>
</evidence>
<gene>
    <name evidence="2" type="ORF">A3B24_03200</name>
</gene>
<name>A0A1G2RMH8_9BACT</name>